<evidence type="ECO:0000313" key="11">
    <source>
        <dbReference type="EMBL" id="GMI05100.1"/>
    </source>
</evidence>
<feature type="compositionally biased region" description="Basic and acidic residues" evidence="8">
    <location>
        <begin position="218"/>
        <end position="228"/>
    </location>
</feature>
<dbReference type="PANTHER" id="PTHR47823:SF9">
    <property type="entry name" value="CHROMOSOME UNDETERMINED SCAFFOLD_10, WHOLE GENOME SHOTGUN SEQUENCE"/>
    <property type="match status" value="1"/>
</dbReference>
<gene>
    <name evidence="11" type="ORF">TrLO_g2245</name>
</gene>
<keyword evidence="2" id="KW-0813">Transport</keyword>
<feature type="compositionally biased region" description="Basic and acidic residues" evidence="8">
    <location>
        <begin position="299"/>
        <end position="308"/>
    </location>
</feature>
<evidence type="ECO:0000256" key="7">
    <source>
        <dbReference type="ARBA" id="ARBA00023303"/>
    </source>
</evidence>
<feature type="domain" description="Cyclic nucleotide-binding" evidence="10">
    <location>
        <begin position="723"/>
        <end position="827"/>
    </location>
</feature>
<evidence type="ECO:0000313" key="12">
    <source>
        <dbReference type="Proteomes" id="UP001165122"/>
    </source>
</evidence>
<dbReference type="InterPro" id="IPR005821">
    <property type="entry name" value="Ion_trans_dom"/>
</dbReference>
<keyword evidence="3 9" id="KW-0812">Transmembrane</keyword>
<dbReference type="Gene3D" id="1.10.287.70">
    <property type="match status" value="1"/>
</dbReference>
<feature type="region of interest" description="Disordered" evidence="8">
    <location>
        <begin position="50"/>
        <end position="76"/>
    </location>
</feature>
<dbReference type="Gene3D" id="1.10.287.630">
    <property type="entry name" value="Helix hairpin bin"/>
    <property type="match status" value="1"/>
</dbReference>
<feature type="region of interest" description="Disordered" evidence="8">
    <location>
        <begin position="94"/>
        <end position="122"/>
    </location>
</feature>
<feature type="compositionally biased region" description="Low complexity" evidence="8">
    <location>
        <begin position="172"/>
        <end position="185"/>
    </location>
</feature>
<feature type="transmembrane region" description="Helical" evidence="9">
    <location>
        <begin position="619"/>
        <end position="643"/>
    </location>
</feature>
<dbReference type="CDD" id="cd00038">
    <property type="entry name" value="CAP_ED"/>
    <property type="match status" value="1"/>
</dbReference>
<feature type="region of interest" description="Disordered" evidence="8">
    <location>
        <begin position="941"/>
        <end position="967"/>
    </location>
</feature>
<dbReference type="PRINTS" id="PR01463">
    <property type="entry name" value="EAGCHANLFMLY"/>
</dbReference>
<feature type="compositionally biased region" description="Acidic residues" evidence="8">
    <location>
        <begin position="104"/>
        <end position="122"/>
    </location>
</feature>
<dbReference type="SMART" id="SM00100">
    <property type="entry name" value="cNMP"/>
    <property type="match status" value="1"/>
</dbReference>
<dbReference type="PROSITE" id="PS00888">
    <property type="entry name" value="CNMP_BINDING_1"/>
    <property type="match status" value="1"/>
</dbReference>
<name>A0A9W7CG74_9STRA</name>
<feature type="region of interest" description="Disordered" evidence="8">
    <location>
        <begin position="1"/>
        <end position="36"/>
    </location>
</feature>
<dbReference type="AlphaFoldDB" id="A0A9W7CG74"/>
<organism evidence="11 12">
    <name type="scientific">Triparma laevis f. longispina</name>
    <dbReference type="NCBI Taxonomy" id="1714387"/>
    <lineage>
        <taxon>Eukaryota</taxon>
        <taxon>Sar</taxon>
        <taxon>Stramenopiles</taxon>
        <taxon>Ochrophyta</taxon>
        <taxon>Bolidophyceae</taxon>
        <taxon>Parmales</taxon>
        <taxon>Triparmaceae</taxon>
        <taxon>Triparma</taxon>
    </lineage>
</organism>
<evidence type="ECO:0000256" key="8">
    <source>
        <dbReference type="SAM" id="MobiDB-lite"/>
    </source>
</evidence>
<keyword evidence="12" id="KW-1185">Reference proteome</keyword>
<keyword evidence="5" id="KW-0406">Ion transport</keyword>
<evidence type="ECO:0000256" key="5">
    <source>
        <dbReference type="ARBA" id="ARBA00023065"/>
    </source>
</evidence>
<evidence type="ECO:0000256" key="2">
    <source>
        <dbReference type="ARBA" id="ARBA00022448"/>
    </source>
</evidence>
<protein>
    <recommendedName>
        <fullName evidence="10">Cyclic nucleotide-binding domain-containing protein</fullName>
    </recommendedName>
</protein>
<dbReference type="PANTHER" id="PTHR47823">
    <property type="entry name" value="ION_TRANS DOMAIN-CONTAINING PROTEIN"/>
    <property type="match status" value="1"/>
</dbReference>
<dbReference type="GO" id="GO:0016020">
    <property type="term" value="C:membrane"/>
    <property type="evidence" value="ECO:0007669"/>
    <property type="project" value="UniProtKB-SubCell"/>
</dbReference>
<dbReference type="EMBL" id="BRXW01000081">
    <property type="protein sequence ID" value="GMI05100.1"/>
    <property type="molecule type" value="Genomic_DNA"/>
</dbReference>
<accession>A0A9W7CG74</accession>
<feature type="region of interest" description="Disordered" evidence="8">
    <location>
        <begin position="163"/>
        <end position="238"/>
    </location>
</feature>
<evidence type="ECO:0000256" key="1">
    <source>
        <dbReference type="ARBA" id="ARBA00004141"/>
    </source>
</evidence>
<dbReference type="SUPFAM" id="SSF51206">
    <property type="entry name" value="cAMP-binding domain-like"/>
    <property type="match status" value="1"/>
</dbReference>
<feature type="region of interest" description="Disordered" evidence="8">
    <location>
        <begin position="253"/>
        <end position="310"/>
    </location>
</feature>
<feature type="region of interest" description="Disordered" evidence="8">
    <location>
        <begin position="860"/>
        <end position="915"/>
    </location>
</feature>
<keyword evidence="7" id="KW-0407">Ion channel</keyword>
<dbReference type="PROSITE" id="PS50042">
    <property type="entry name" value="CNMP_BINDING_3"/>
    <property type="match status" value="1"/>
</dbReference>
<feature type="compositionally biased region" description="Polar residues" evidence="8">
    <location>
        <begin position="54"/>
        <end position="65"/>
    </location>
</feature>
<evidence type="ECO:0000256" key="4">
    <source>
        <dbReference type="ARBA" id="ARBA00022989"/>
    </source>
</evidence>
<comment type="subcellular location">
    <subcellularLocation>
        <location evidence="1">Membrane</location>
        <topology evidence="1">Multi-pass membrane protein</topology>
    </subcellularLocation>
</comment>
<evidence type="ECO:0000256" key="9">
    <source>
        <dbReference type="SAM" id="Phobius"/>
    </source>
</evidence>
<dbReference type="InterPro" id="IPR014710">
    <property type="entry name" value="RmlC-like_jellyroll"/>
</dbReference>
<comment type="caution">
    <text evidence="11">The sequence shown here is derived from an EMBL/GenBank/DDBJ whole genome shotgun (WGS) entry which is preliminary data.</text>
</comment>
<evidence type="ECO:0000256" key="3">
    <source>
        <dbReference type="ARBA" id="ARBA00022692"/>
    </source>
</evidence>
<dbReference type="FunFam" id="1.10.287.70:FF:000123">
    <property type="entry name" value="Potassium channel KAT3"/>
    <property type="match status" value="1"/>
</dbReference>
<dbReference type="Gene3D" id="2.60.120.10">
    <property type="entry name" value="Jelly Rolls"/>
    <property type="match status" value="1"/>
</dbReference>
<keyword evidence="6 9" id="KW-0472">Membrane</keyword>
<feature type="transmembrane region" description="Helical" evidence="9">
    <location>
        <begin position="519"/>
        <end position="540"/>
    </location>
</feature>
<dbReference type="InterPro" id="IPR003938">
    <property type="entry name" value="K_chnl_volt-dep_EAG/ELK/ERG"/>
</dbReference>
<evidence type="ECO:0000256" key="6">
    <source>
        <dbReference type="ARBA" id="ARBA00023136"/>
    </source>
</evidence>
<reference evidence="12" key="1">
    <citation type="journal article" date="2023" name="Commun. Biol.">
        <title>Genome analysis of Parmales, the sister group of diatoms, reveals the evolutionary specialization of diatoms from phago-mixotrophs to photoautotrophs.</title>
        <authorList>
            <person name="Ban H."/>
            <person name="Sato S."/>
            <person name="Yoshikawa S."/>
            <person name="Yamada K."/>
            <person name="Nakamura Y."/>
            <person name="Ichinomiya M."/>
            <person name="Sato N."/>
            <person name="Blanc-Mathieu R."/>
            <person name="Endo H."/>
            <person name="Kuwata A."/>
            <person name="Ogata H."/>
        </authorList>
    </citation>
    <scope>NUCLEOTIDE SEQUENCE [LARGE SCALE GENOMIC DNA]</scope>
    <source>
        <strain evidence="12">NIES 3700</strain>
    </source>
</reference>
<feature type="compositionally biased region" description="Basic residues" evidence="8">
    <location>
        <begin position="9"/>
        <end position="24"/>
    </location>
</feature>
<dbReference type="InterPro" id="IPR000595">
    <property type="entry name" value="cNMP-bd_dom"/>
</dbReference>
<sequence>MMRQEPNRHTHHHGHHGRQTHFHGGHGGISRGNSGYSLAQRLSSRNIVGLGEIDSNSPTPGSPTNDADFGGDPQLVIDYDEDDEDEFVPRYIPAGGAANLDPVALDDDEVEDDDEVDNDDEADWRPVQPALADVTAVLAMKTKLLEGAKLDLKNDLNDQISQLKEGSKETAIIPSSSRGPSPRSSIDGKRETVPNYTSPAEEVDKSELKNSPNSPKVTRFDSRGDPKVDPITGNAVSGVVPNVSAKFPAVFAGTRGPSLMEGKSPVATKGKLGAGGVSPKGSPKNKEDPNSPTPGGAAGERRGSERGKANWGKLRVSHKVGVALKGVTEDLKMYGVRNDNDEDTDWNAIHSQNLENVPKYIIFPNGSFRVSWDGYVGILLLFIAVYVPYRITFLQALSPTWKWVEHIIDMSFGVDIVLNFFTAFHPNEAEADLCWDLKKIAKKYGKSYFLIDFVATFPFDLLISTDNADSGVNRSAKLANLGKGMKLLRGLKLLRVYRLQKFIREVEHNYNVHHGVSRMFNIIMVVLLATHLVGCVWYFLGIEGDLSQVEVSCTYEQDILDDMAELTDGGWVCREGLLMIDNNNGHRYIASLYWAFSTLTTVGYGDISAKTIGEQLFSMLMMMLGVSWYAYIVGSMSTIMTSFDRQNKQVREKMESVNIFVRDAKLPATLAKKVRNFFEYSIQRRNNGLFSYDADEILSELSAALKNEIITHVERDLIERIPFFKEKSLSFIADCIQLMQPMVVHENDFIIKEGAAADEMYFLIKGRAAVFYGAKKVKALVEGSYFGEIGCIMGGIRRAGIKAITTCELQCLNRRNLNNLLGEYPEVGDELKGIAKRRMHQVRVTTRQKNVTSIKKLLEARQKKKERGEHIPGQQRLSETIAEGDEEDEDEEGGVDGSLKKGLGSGPIKRGQMGGNRQLSMTTANVSGTHKVVDSATLHKINSGEDDHKEAEGEGEGDSMGCGDSGGEKYLADEKALQEEVNRLVAEKLEVLTDSIMTTVEANMMIMLEKASKSMVK</sequence>
<dbReference type="Pfam" id="PF00027">
    <property type="entry name" value="cNMP_binding"/>
    <property type="match status" value="1"/>
</dbReference>
<keyword evidence="4 9" id="KW-1133">Transmembrane helix</keyword>
<feature type="transmembrane region" description="Helical" evidence="9">
    <location>
        <begin position="372"/>
        <end position="389"/>
    </location>
</feature>
<feature type="compositionally biased region" description="Basic and acidic residues" evidence="8">
    <location>
        <begin position="942"/>
        <end position="952"/>
    </location>
</feature>
<feature type="compositionally biased region" description="Acidic residues" evidence="8">
    <location>
        <begin position="882"/>
        <end position="894"/>
    </location>
</feature>
<dbReference type="Proteomes" id="UP001165122">
    <property type="component" value="Unassembled WGS sequence"/>
</dbReference>
<dbReference type="GO" id="GO:0005249">
    <property type="term" value="F:voltage-gated potassium channel activity"/>
    <property type="evidence" value="ECO:0007669"/>
    <property type="project" value="InterPro"/>
</dbReference>
<proteinExistence type="predicted"/>
<dbReference type="SUPFAM" id="SSF81324">
    <property type="entry name" value="Voltage-gated potassium channels"/>
    <property type="match status" value="1"/>
</dbReference>
<dbReference type="Pfam" id="PF00520">
    <property type="entry name" value="Ion_trans"/>
    <property type="match status" value="1"/>
</dbReference>
<dbReference type="InterPro" id="IPR018488">
    <property type="entry name" value="cNMP-bd_CS"/>
</dbReference>
<feature type="transmembrane region" description="Helical" evidence="9">
    <location>
        <begin position="588"/>
        <end position="607"/>
    </location>
</feature>
<evidence type="ECO:0000259" key="10">
    <source>
        <dbReference type="PROSITE" id="PS50042"/>
    </source>
</evidence>
<dbReference type="InterPro" id="IPR018490">
    <property type="entry name" value="cNMP-bd_dom_sf"/>
</dbReference>
<dbReference type="OrthoDB" id="421226at2759"/>
<feature type="compositionally biased region" description="Basic and acidic residues" evidence="8">
    <location>
        <begin position="860"/>
        <end position="870"/>
    </location>
</feature>